<gene>
    <name evidence="1" type="ORF">PLOB_00013013</name>
</gene>
<accession>A0ABN8QZT5</accession>
<comment type="caution">
    <text evidence="1">The sequence shown here is derived from an EMBL/GenBank/DDBJ whole genome shotgun (WGS) entry which is preliminary data.</text>
</comment>
<evidence type="ECO:0000313" key="2">
    <source>
        <dbReference type="Proteomes" id="UP001159405"/>
    </source>
</evidence>
<evidence type="ECO:0000313" key="1">
    <source>
        <dbReference type="EMBL" id="CAH3172439.1"/>
    </source>
</evidence>
<sequence>FEDHWDKLEIKLNEWVKSSLPGLVTSIMQSHVTKIVDDYISSTEFQDLWLIVSTSMPPVWKLNLAHRQKNDNYRLSQEVDDLEQYTRRTNVRIYGVAEQPEENTDNLAVDFFKSELNVDVASNDISRSHRVGKKSGAKPRLIIVRLTKHNTKVAVMSRRRVLKEHKRPFNLQEDLTINRREILKYLNKDIEEGIVSKVWTVDGVICFRPSGDSSVIERCTSLEDCQEIIAKYCE</sequence>
<dbReference type="EMBL" id="CALNXK010000173">
    <property type="protein sequence ID" value="CAH3172439.1"/>
    <property type="molecule type" value="Genomic_DNA"/>
</dbReference>
<name>A0ABN8QZT5_9CNID</name>
<dbReference type="Gene3D" id="3.30.70.1820">
    <property type="entry name" value="L1 transposable element, RRM domain"/>
    <property type="match status" value="1"/>
</dbReference>
<keyword evidence="2" id="KW-1185">Reference proteome</keyword>
<dbReference type="PANTHER" id="PTHR11505">
    <property type="entry name" value="L1 TRANSPOSABLE ELEMENT-RELATED"/>
    <property type="match status" value="1"/>
</dbReference>
<dbReference type="Proteomes" id="UP001159405">
    <property type="component" value="Unassembled WGS sequence"/>
</dbReference>
<organism evidence="1 2">
    <name type="scientific">Porites lobata</name>
    <dbReference type="NCBI Taxonomy" id="104759"/>
    <lineage>
        <taxon>Eukaryota</taxon>
        <taxon>Metazoa</taxon>
        <taxon>Cnidaria</taxon>
        <taxon>Anthozoa</taxon>
        <taxon>Hexacorallia</taxon>
        <taxon>Scleractinia</taxon>
        <taxon>Fungiina</taxon>
        <taxon>Poritidae</taxon>
        <taxon>Porites</taxon>
    </lineage>
</organism>
<feature type="non-terminal residue" evidence="1">
    <location>
        <position position="1"/>
    </location>
</feature>
<protein>
    <submittedName>
        <fullName evidence="1">Uncharacterized protein</fullName>
    </submittedName>
</protein>
<reference evidence="1 2" key="1">
    <citation type="submission" date="2022-05" db="EMBL/GenBank/DDBJ databases">
        <authorList>
            <consortium name="Genoscope - CEA"/>
            <person name="William W."/>
        </authorList>
    </citation>
    <scope>NUCLEOTIDE SEQUENCE [LARGE SCALE GENOMIC DNA]</scope>
</reference>
<proteinExistence type="predicted"/>
<dbReference type="InterPro" id="IPR004244">
    <property type="entry name" value="Transposase_22"/>
</dbReference>